<accession>A0A2K2DDS6</accession>
<keyword evidence="3" id="KW-1185">Reference proteome</keyword>
<proteinExistence type="predicted"/>
<reference evidence="1 2" key="1">
    <citation type="journal article" date="2010" name="Nature">
        <title>Genome sequencing and analysis of the model grass Brachypodium distachyon.</title>
        <authorList>
            <consortium name="International Brachypodium Initiative"/>
        </authorList>
    </citation>
    <scope>NUCLEOTIDE SEQUENCE [LARGE SCALE GENOMIC DNA]</scope>
    <source>
        <strain evidence="1 2">Bd21</strain>
    </source>
</reference>
<name>A0A2K2DDS6_BRADI</name>
<dbReference type="InParanoid" id="A0A2K2DDS6"/>
<dbReference type="EMBL" id="CM000881">
    <property type="protein sequence ID" value="PNT72436.1"/>
    <property type="molecule type" value="Genomic_DNA"/>
</dbReference>
<reference evidence="2" key="3">
    <citation type="submission" date="2018-08" db="UniProtKB">
        <authorList>
            <consortium name="EnsemblPlants"/>
        </authorList>
    </citation>
    <scope>IDENTIFICATION</scope>
    <source>
        <strain evidence="2">cv. Bd21</strain>
    </source>
</reference>
<dbReference type="Gramene" id="PNT72436">
    <property type="protein sequence ID" value="PNT72436"/>
    <property type="gene ID" value="BRADI_2g44232v3"/>
</dbReference>
<evidence type="ECO:0000313" key="3">
    <source>
        <dbReference type="Proteomes" id="UP000008810"/>
    </source>
</evidence>
<protein>
    <submittedName>
        <fullName evidence="1 2">Uncharacterized protein</fullName>
    </submittedName>
</protein>
<dbReference type="EnsemblPlants" id="PNT72436">
    <property type="protein sequence ID" value="PNT72436"/>
    <property type="gene ID" value="BRADI_2g44232v3"/>
</dbReference>
<reference evidence="1" key="2">
    <citation type="submission" date="2017-06" db="EMBL/GenBank/DDBJ databases">
        <title>WGS assembly of Brachypodium distachyon.</title>
        <authorList>
            <consortium name="The International Brachypodium Initiative"/>
            <person name="Lucas S."/>
            <person name="Harmon-Smith M."/>
            <person name="Lail K."/>
            <person name="Tice H."/>
            <person name="Grimwood J."/>
            <person name="Bruce D."/>
            <person name="Barry K."/>
            <person name="Shu S."/>
            <person name="Lindquist E."/>
            <person name="Wang M."/>
            <person name="Pitluck S."/>
            <person name="Vogel J.P."/>
            <person name="Garvin D.F."/>
            <person name="Mockler T.C."/>
            <person name="Schmutz J."/>
            <person name="Rokhsar D."/>
            <person name="Bevan M.W."/>
        </authorList>
    </citation>
    <scope>NUCLEOTIDE SEQUENCE</scope>
    <source>
        <strain evidence="1">Bd21</strain>
    </source>
</reference>
<sequence>MAGAVRGAVEEGRLRTMVGGRRKRDCAQAAAQEGLQLRWGGGWGKAHGSGKEVVGAWEGKCTVNQAPPVAFCCGRVLASLFAMGRSSASGGSRGFKRSGGQFEAGSSSGDWWCQLGTIMVVDCDGSGLDLSVSVT</sequence>
<gene>
    <name evidence="1" type="ORF">BRADI_2g44232v3</name>
</gene>
<evidence type="ECO:0000313" key="1">
    <source>
        <dbReference type="EMBL" id="PNT72436.1"/>
    </source>
</evidence>
<dbReference type="Proteomes" id="UP000008810">
    <property type="component" value="Chromosome 2"/>
</dbReference>
<organism evidence="1">
    <name type="scientific">Brachypodium distachyon</name>
    <name type="common">Purple false brome</name>
    <name type="synonym">Trachynia distachya</name>
    <dbReference type="NCBI Taxonomy" id="15368"/>
    <lineage>
        <taxon>Eukaryota</taxon>
        <taxon>Viridiplantae</taxon>
        <taxon>Streptophyta</taxon>
        <taxon>Embryophyta</taxon>
        <taxon>Tracheophyta</taxon>
        <taxon>Spermatophyta</taxon>
        <taxon>Magnoliopsida</taxon>
        <taxon>Liliopsida</taxon>
        <taxon>Poales</taxon>
        <taxon>Poaceae</taxon>
        <taxon>BOP clade</taxon>
        <taxon>Pooideae</taxon>
        <taxon>Stipodae</taxon>
        <taxon>Brachypodieae</taxon>
        <taxon>Brachypodium</taxon>
    </lineage>
</organism>
<evidence type="ECO:0000313" key="2">
    <source>
        <dbReference type="EnsemblPlants" id="PNT72436"/>
    </source>
</evidence>
<dbReference type="AlphaFoldDB" id="A0A2K2DDS6"/>